<keyword evidence="4 5" id="KW-0472">Membrane</keyword>
<evidence type="ECO:0000256" key="2">
    <source>
        <dbReference type="ARBA" id="ARBA00022692"/>
    </source>
</evidence>
<dbReference type="OrthoDB" id="9799585at2"/>
<gene>
    <name evidence="6" type="ORF">DSM00_2240</name>
</gene>
<dbReference type="EMBL" id="QOVM01000004">
    <property type="protein sequence ID" value="RXG22175.1"/>
    <property type="molecule type" value="Genomic_DNA"/>
</dbReference>
<dbReference type="PANTHER" id="PTHR37306">
    <property type="entry name" value="COLICIN V PRODUCTION PROTEIN"/>
    <property type="match status" value="1"/>
</dbReference>
<feature type="transmembrane region" description="Helical" evidence="5">
    <location>
        <begin position="6"/>
        <end position="24"/>
    </location>
</feature>
<dbReference type="Proteomes" id="UP000289238">
    <property type="component" value="Unassembled WGS sequence"/>
</dbReference>
<dbReference type="GO" id="GO:0009403">
    <property type="term" value="P:toxin biosynthetic process"/>
    <property type="evidence" value="ECO:0007669"/>
    <property type="project" value="InterPro"/>
</dbReference>
<keyword evidence="7" id="KW-1185">Reference proteome</keyword>
<keyword evidence="3 5" id="KW-1133">Transmembrane helix</keyword>
<evidence type="ECO:0000313" key="7">
    <source>
        <dbReference type="Proteomes" id="UP000289238"/>
    </source>
</evidence>
<accession>A0A4Q0P6W7</accession>
<dbReference type="InterPro" id="IPR003825">
    <property type="entry name" value="Colicin-V_CvpA"/>
</dbReference>
<dbReference type="Pfam" id="PF02674">
    <property type="entry name" value="Colicin_V"/>
    <property type="match status" value="1"/>
</dbReference>
<sequence length="180" mass="19910">MNYLDIILGIFLLLGLYKGIKNGLLIELASIVALIIGIYGAVNFSYYAVAYLDDKVTWSDQSINLLAFAITFIVIVLIISLAGRLLTKLASLIMLGIVNRILGGMFGLLKVAFILSVIIMFTSALTFTVIDPQTREESVLFKTVEPIAPLVLPNILKQVNKLKLENSENQEYDQDQNQAL</sequence>
<comment type="caution">
    <text evidence="6">The sequence shown here is derived from an EMBL/GenBank/DDBJ whole genome shotgun (WGS) entry which is preliminary data.</text>
</comment>
<feature type="transmembrane region" description="Helical" evidence="5">
    <location>
        <begin position="63"/>
        <end position="86"/>
    </location>
</feature>
<organism evidence="6 7">
    <name type="scientific">Leeuwenhoekiella aequorea</name>
    <dbReference type="NCBI Taxonomy" id="283736"/>
    <lineage>
        <taxon>Bacteria</taxon>
        <taxon>Pseudomonadati</taxon>
        <taxon>Bacteroidota</taxon>
        <taxon>Flavobacteriia</taxon>
        <taxon>Flavobacteriales</taxon>
        <taxon>Flavobacteriaceae</taxon>
        <taxon>Leeuwenhoekiella</taxon>
    </lineage>
</organism>
<name>A0A4Q0P6W7_9FLAO</name>
<dbReference type="AlphaFoldDB" id="A0A4Q0P6W7"/>
<evidence type="ECO:0000256" key="5">
    <source>
        <dbReference type="SAM" id="Phobius"/>
    </source>
</evidence>
<dbReference type="RefSeq" id="WP_128758066.1">
    <property type="nucleotide sequence ID" value="NZ_QOVM01000004.1"/>
</dbReference>
<evidence type="ECO:0000256" key="4">
    <source>
        <dbReference type="ARBA" id="ARBA00023136"/>
    </source>
</evidence>
<reference evidence="6 7" key="1">
    <citation type="submission" date="2018-07" db="EMBL/GenBank/DDBJ databases">
        <title>Leeuwenhoekiella genomics.</title>
        <authorList>
            <person name="Tahon G."/>
            <person name="Willems A."/>
        </authorList>
    </citation>
    <scope>NUCLEOTIDE SEQUENCE [LARGE SCALE GENOMIC DNA]</scope>
    <source>
        <strain evidence="6 7">LMG 22550</strain>
    </source>
</reference>
<keyword evidence="2 5" id="KW-0812">Transmembrane</keyword>
<dbReference type="PANTHER" id="PTHR37306:SF1">
    <property type="entry name" value="COLICIN V PRODUCTION PROTEIN"/>
    <property type="match status" value="1"/>
</dbReference>
<comment type="subcellular location">
    <subcellularLocation>
        <location evidence="1">Membrane</location>
        <topology evidence="1">Multi-pass membrane protein</topology>
    </subcellularLocation>
</comment>
<feature type="transmembrane region" description="Helical" evidence="5">
    <location>
        <begin position="31"/>
        <end position="51"/>
    </location>
</feature>
<proteinExistence type="predicted"/>
<evidence type="ECO:0000256" key="1">
    <source>
        <dbReference type="ARBA" id="ARBA00004141"/>
    </source>
</evidence>
<feature type="transmembrane region" description="Helical" evidence="5">
    <location>
        <begin position="107"/>
        <end position="130"/>
    </location>
</feature>
<protein>
    <submittedName>
        <fullName evidence="6">Membrane protein required for colicin V production</fullName>
    </submittedName>
</protein>
<evidence type="ECO:0000313" key="6">
    <source>
        <dbReference type="EMBL" id="RXG22175.1"/>
    </source>
</evidence>
<evidence type="ECO:0000256" key="3">
    <source>
        <dbReference type="ARBA" id="ARBA00022989"/>
    </source>
</evidence>
<dbReference type="GO" id="GO:0016020">
    <property type="term" value="C:membrane"/>
    <property type="evidence" value="ECO:0007669"/>
    <property type="project" value="UniProtKB-SubCell"/>
</dbReference>